<feature type="compositionally biased region" description="Polar residues" evidence="1">
    <location>
        <begin position="169"/>
        <end position="179"/>
    </location>
</feature>
<feature type="compositionally biased region" description="Low complexity" evidence="1">
    <location>
        <begin position="28"/>
        <end position="57"/>
    </location>
</feature>
<evidence type="ECO:0000256" key="3">
    <source>
        <dbReference type="SAM" id="SignalP"/>
    </source>
</evidence>
<feature type="region of interest" description="Disordered" evidence="1">
    <location>
        <begin position="19"/>
        <end position="57"/>
    </location>
</feature>
<keyword evidence="2" id="KW-0812">Transmembrane</keyword>
<gene>
    <name evidence="4" type="ORF">FSCOSCO3_A021971</name>
</gene>
<keyword evidence="2" id="KW-1133">Transmembrane helix</keyword>
<feature type="transmembrane region" description="Helical" evidence="2">
    <location>
        <begin position="188"/>
        <end position="208"/>
    </location>
</feature>
<keyword evidence="5" id="KW-1185">Reference proteome</keyword>
<dbReference type="AlphaFoldDB" id="A0AAV1P9S9"/>
<dbReference type="EMBL" id="CAWUFR010000112">
    <property type="protein sequence ID" value="CAK6967975.1"/>
    <property type="molecule type" value="Genomic_DNA"/>
</dbReference>
<feature type="region of interest" description="Disordered" evidence="1">
    <location>
        <begin position="86"/>
        <end position="183"/>
    </location>
</feature>
<comment type="caution">
    <text evidence="4">The sequence shown here is derived from an EMBL/GenBank/DDBJ whole genome shotgun (WGS) entry which is preliminary data.</text>
</comment>
<evidence type="ECO:0000313" key="5">
    <source>
        <dbReference type="Proteomes" id="UP001314229"/>
    </source>
</evidence>
<reference evidence="4 5" key="1">
    <citation type="submission" date="2024-01" db="EMBL/GenBank/DDBJ databases">
        <authorList>
            <person name="Alioto T."/>
            <person name="Alioto T."/>
            <person name="Gomez Garrido J."/>
        </authorList>
    </citation>
    <scope>NUCLEOTIDE SEQUENCE [LARGE SCALE GENOMIC DNA]</scope>
</reference>
<protein>
    <submittedName>
        <fullName evidence="4">Lysine-rich arabinogalactan protein 18-like</fullName>
    </submittedName>
</protein>
<dbReference type="Proteomes" id="UP001314229">
    <property type="component" value="Unassembled WGS sequence"/>
</dbReference>
<keyword evidence="2" id="KW-0472">Membrane</keyword>
<evidence type="ECO:0000256" key="2">
    <source>
        <dbReference type="SAM" id="Phobius"/>
    </source>
</evidence>
<keyword evidence="3" id="KW-0732">Signal</keyword>
<sequence length="257" mass="25955">MKIIRVLVFLLLASVPVFTEDGKPTPGTQPAQTASAEATAAAPTASAGPAESAAAAATETITQPTAPAATAPVSSSAPDKAVIATSTAATKPELTTTLGNTQPGAKEASQSTMLPGSTTPKNNLDSPTNNTADTATNVTDTEVSTTKSQDVSDTTPLPTKGNGAVNAADPQTGSDNPGTPKSAGDSRLWWILLPFAVAIAAVATVLYFKHKKGHDHTETIDTGTENASFQSRPESTKDGVMLLGVKSSGGEENAAAR</sequence>
<proteinExistence type="predicted"/>
<feature type="compositionally biased region" description="Polar residues" evidence="1">
    <location>
        <begin position="220"/>
        <end position="233"/>
    </location>
</feature>
<evidence type="ECO:0000313" key="4">
    <source>
        <dbReference type="EMBL" id="CAK6967975.1"/>
    </source>
</evidence>
<accession>A0AAV1P9S9</accession>
<feature type="chain" id="PRO_5043673659" evidence="3">
    <location>
        <begin position="20"/>
        <end position="257"/>
    </location>
</feature>
<name>A0AAV1P9S9_SCOSC</name>
<organism evidence="4 5">
    <name type="scientific">Scomber scombrus</name>
    <name type="common">Atlantic mackerel</name>
    <name type="synonym">Scomber vernalis</name>
    <dbReference type="NCBI Taxonomy" id="13677"/>
    <lineage>
        <taxon>Eukaryota</taxon>
        <taxon>Metazoa</taxon>
        <taxon>Chordata</taxon>
        <taxon>Craniata</taxon>
        <taxon>Vertebrata</taxon>
        <taxon>Euteleostomi</taxon>
        <taxon>Actinopterygii</taxon>
        <taxon>Neopterygii</taxon>
        <taxon>Teleostei</taxon>
        <taxon>Neoteleostei</taxon>
        <taxon>Acanthomorphata</taxon>
        <taxon>Pelagiaria</taxon>
        <taxon>Scombriformes</taxon>
        <taxon>Scombridae</taxon>
        <taxon>Scomber</taxon>
    </lineage>
</organism>
<feature type="compositionally biased region" description="Polar residues" evidence="1">
    <location>
        <begin position="86"/>
        <end position="127"/>
    </location>
</feature>
<evidence type="ECO:0000256" key="1">
    <source>
        <dbReference type="SAM" id="MobiDB-lite"/>
    </source>
</evidence>
<feature type="signal peptide" evidence="3">
    <location>
        <begin position="1"/>
        <end position="19"/>
    </location>
</feature>
<feature type="compositionally biased region" description="Low complexity" evidence="1">
    <location>
        <begin position="128"/>
        <end position="141"/>
    </location>
</feature>
<feature type="region of interest" description="Disordered" evidence="1">
    <location>
        <begin position="216"/>
        <end position="257"/>
    </location>
</feature>
<feature type="compositionally biased region" description="Polar residues" evidence="1">
    <location>
        <begin position="142"/>
        <end position="157"/>
    </location>
</feature>